<accession>A0A9R1CYI4</accession>
<reference evidence="4" key="1">
    <citation type="journal article" date="2022" name="Int. J. Syst. Evol. Microbiol.">
        <title>Prevotella lacticifex sp. nov., isolated from the rumen of cows.</title>
        <authorList>
            <person name="Shinkai T."/>
            <person name="Ikeyama N."/>
            <person name="Kumagai M."/>
            <person name="Ohmori H."/>
            <person name="Sakamoto M."/>
            <person name="Ohkuma M."/>
            <person name="Mitsumori M."/>
        </authorList>
    </citation>
    <scope>NUCLEOTIDE SEQUENCE</scope>
    <source>
        <strain evidence="4">R5076</strain>
    </source>
</reference>
<dbReference type="GO" id="GO:0005829">
    <property type="term" value="C:cytosol"/>
    <property type="evidence" value="ECO:0007669"/>
    <property type="project" value="TreeGrafter"/>
</dbReference>
<dbReference type="EC" id="3.2.2.n1" evidence="3"/>
<dbReference type="GO" id="GO:0009691">
    <property type="term" value="P:cytokinin biosynthetic process"/>
    <property type="evidence" value="ECO:0007669"/>
    <property type="project" value="UniProtKB-UniRule"/>
</dbReference>
<comment type="catalytic activity">
    <reaction evidence="1">
        <text>AMP + H2O = D-ribose 5-phosphate + adenine</text>
        <dbReference type="Rhea" id="RHEA:20129"/>
        <dbReference type="ChEBI" id="CHEBI:15377"/>
        <dbReference type="ChEBI" id="CHEBI:16708"/>
        <dbReference type="ChEBI" id="CHEBI:78346"/>
        <dbReference type="ChEBI" id="CHEBI:456215"/>
        <dbReference type="EC" id="3.2.2.4"/>
    </reaction>
</comment>
<dbReference type="NCBIfam" id="TIGR00730">
    <property type="entry name" value="Rossman fold protein, TIGR00730 family"/>
    <property type="match status" value="1"/>
</dbReference>
<name>A0A9R1CYI4_9BACT</name>
<comment type="similarity">
    <text evidence="2 3">Belongs to the LOG family.</text>
</comment>
<sequence>MKIAVFCSANNSVVDEFAKEVDDFGAWIGREGHTLVYGGANTGLMERLANSAHEAGAMVIGVVPQILEKGGRASEFIDVEIPCDNLSDRKDLMLAQSDAAVVLPGGIGTLDELFTVAASRTIGYHQKPLVVYNIRGFWDSLRALLDDLQQRGMIRGKYTDCIKFVGSLDELAAAIAD</sequence>
<dbReference type="Proteomes" id="UP000825483">
    <property type="component" value="Unassembled WGS sequence"/>
</dbReference>
<dbReference type="AlphaFoldDB" id="A0A9R1CYI4"/>
<evidence type="ECO:0000256" key="3">
    <source>
        <dbReference type="RuleBase" id="RU363015"/>
    </source>
</evidence>
<comment type="caution">
    <text evidence="4">The sequence shown here is derived from an EMBL/GenBank/DDBJ whole genome shotgun (WGS) entry which is preliminary data.</text>
</comment>
<dbReference type="PANTHER" id="PTHR31223">
    <property type="entry name" value="LOG FAMILY PROTEIN YJL055W"/>
    <property type="match status" value="1"/>
</dbReference>
<dbReference type="Gene3D" id="3.40.50.450">
    <property type="match status" value="1"/>
</dbReference>
<dbReference type="EMBL" id="BPUB01000002">
    <property type="protein sequence ID" value="GJG59869.1"/>
    <property type="molecule type" value="Genomic_DNA"/>
</dbReference>
<keyword evidence="3" id="KW-0378">Hydrolase</keyword>
<protein>
    <recommendedName>
        <fullName evidence="3">Cytokinin riboside 5'-monophosphate phosphoribohydrolase</fullName>
        <ecNumber evidence="3">3.2.2.n1</ecNumber>
    </recommendedName>
</protein>
<keyword evidence="3" id="KW-0203">Cytokinin biosynthesis</keyword>
<dbReference type="PANTHER" id="PTHR31223:SF70">
    <property type="entry name" value="LOG FAMILY PROTEIN YJL055W"/>
    <property type="match status" value="1"/>
</dbReference>
<dbReference type="InterPro" id="IPR005269">
    <property type="entry name" value="LOG"/>
</dbReference>
<proteinExistence type="inferred from homology"/>
<keyword evidence="5" id="KW-1185">Reference proteome</keyword>
<evidence type="ECO:0000313" key="5">
    <source>
        <dbReference type="Proteomes" id="UP000825483"/>
    </source>
</evidence>
<dbReference type="Pfam" id="PF03641">
    <property type="entry name" value="Lysine_decarbox"/>
    <property type="match status" value="1"/>
</dbReference>
<dbReference type="InterPro" id="IPR031100">
    <property type="entry name" value="LOG_fam"/>
</dbReference>
<evidence type="ECO:0000256" key="1">
    <source>
        <dbReference type="ARBA" id="ARBA00000274"/>
    </source>
</evidence>
<evidence type="ECO:0000256" key="2">
    <source>
        <dbReference type="ARBA" id="ARBA00006763"/>
    </source>
</evidence>
<evidence type="ECO:0000313" key="4">
    <source>
        <dbReference type="EMBL" id="GJG59869.1"/>
    </source>
</evidence>
<dbReference type="SUPFAM" id="SSF102405">
    <property type="entry name" value="MCP/YpsA-like"/>
    <property type="match status" value="1"/>
</dbReference>
<organism evidence="4 5">
    <name type="scientific">Prevotella lacticifex</name>
    <dbReference type="NCBI Taxonomy" id="2854755"/>
    <lineage>
        <taxon>Bacteria</taxon>
        <taxon>Pseudomonadati</taxon>
        <taxon>Bacteroidota</taxon>
        <taxon>Bacteroidia</taxon>
        <taxon>Bacteroidales</taxon>
        <taxon>Prevotellaceae</taxon>
        <taxon>Prevotella</taxon>
    </lineage>
</organism>
<dbReference type="RefSeq" id="WP_223926825.1">
    <property type="nucleotide sequence ID" value="NZ_BPTU01000002.1"/>
</dbReference>
<dbReference type="GO" id="GO:0008714">
    <property type="term" value="F:AMP nucleosidase activity"/>
    <property type="evidence" value="ECO:0007669"/>
    <property type="project" value="UniProtKB-EC"/>
</dbReference>
<gene>
    <name evidence="4" type="ORF">PRLR5076_27200</name>
</gene>
<dbReference type="GeneID" id="72466087"/>